<evidence type="ECO:0000313" key="2">
    <source>
        <dbReference type="Proteomes" id="UP000887565"/>
    </source>
</evidence>
<evidence type="ECO:0000256" key="1">
    <source>
        <dbReference type="SAM" id="MobiDB-lite"/>
    </source>
</evidence>
<sequence length="107" mass="11498">MTEFVDISDVKSEFSEYSTQSRKSSSYGAGDEGPPRKKPKSPPAISPSASSGSLYSSTGDLSGTQSGTLEMQGTRVTRTQYGFRTLQESSAKMCLKVSGYPLPVITW</sequence>
<proteinExistence type="predicted"/>
<feature type="compositionally biased region" description="Low complexity" evidence="1">
    <location>
        <begin position="46"/>
        <end position="57"/>
    </location>
</feature>
<reference evidence="3" key="1">
    <citation type="submission" date="2022-11" db="UniProtKB">
        <authorList>
            <consortium name="WormBaseParasite"/>
        </authorList>
    </citation>
    <scope>IDENTIFICATION</scope>
</reference>
<dbReference type="Proteomes" id="UP000887565">
    <property type="component" value="Unplaced"/>
</dbReference>
<keyword evidence="2" id="KW-1185">Reference proteome</keyword>
<name>A0A915JDN2_ROMCU</name>
<dbReference type="WBParaSite" id="nRc.2.0.1.t23716-RA">
    <property type="protein sequence ID" value="nRc.2.0.1.t23716-RA"/>
    <property type="gene ID" value="nRc.2.0.1.g23716"/>
</dbReference>
<dbReference type="AlphaFoldDB" id="A0A915JDN2"/>
<organism evidence="2 3">
    <name type="scientific">Romanomermis culicivorax</name>
    <name type="common">Nematode worm</name>
    <dbReference type="NCBI Taxonomy" id="13658"/>
    <lineage>
        <taxon>Eukaryota</taxon>
        <taxon>Metazoa</taxon>
        <taxon>Ecdysozoa</taxon>
        <taxon>Nematoda</taxon>
        <taxon>Enoplea</taxon>
        <taxon>Dorylaimia</taxon>
        <taxon>Mermithida</taxon>
        <taxon>Mermithoidea</taxon>
        <taxon>Mermithidae</taxon>
        <taxon>Romanomermis</taxon>
    </lineage>
</organism>
<protein>
    <submittedName>
        <fullName evidence="3">Uncharacterized protein</fullName>
    </submittedName>
</protein>
<evidence type="ECO:0000313" key="3">
    <source>
        <dbReference type="WBParaSite" id="nRc.2.0.1.t23716-RA"/>
    </source>
</evidence>
<accession>A0A915JDN2</accession>
<feature type="region of interest" description="Disordered" evidence="1">
    <location>
        <begin position="1"/>
        <end position="76"/>
    </location>
</feature>
<feature type="compositionally biased region" description="Polar residues" evidence="1">
    <location>
        <begin position="15"/>
        <end position="27"/>
    </location>
</feature>
<feature type="compositionally biased region" description="Polar residues" evidence="1">
    <location>
        <begin position="58"/>
        <end position="76"/>
    </location>
</feature>